<keyword evidence="2" id="KW-1185">Reference proteome</keyword>
<proteinExistence type="predicted"/>
<dbReference type="AlphaFoldDB" id="A0A834TLJ6"/>
<dbReference type="Proteomes" id="UP000634136">
    <property type="component" value="Unassembled WGS sequence"/>
</dbReference>
<name>A0A834TLJ6_9FABA</name>
<protein>
    <submittedName>
        <fullName evidence="1">Uncharacterized protein</fullName>
    </submittedName>
</protein>
<accession>A0A834TLJ6</accession>
<comment type="caution">
    <text evidence="1">The sequence shown here is derived from an EMBL/GenBank/DDBJ whole genome shotgun (WGS) entry which is preliminary data.</text>
</comment>
<reference evidence="1" key="1">
    <citation type="submission" date="2020-09" db="EMBL/GenBank/DDBJ databases">
        <title>Genome-Enabled Discovery of Anthraquinone Biosynthesis in Senna tora.</title>
        <authorList>
            <person name="Kang S.-H."/>
            <person name="Pandey R.P."/>
            <person name="Lee C.-M."/>
            <person name="Sim J.-S."/>
            <person name="Jeong J.-T."/>
            <person name="Choi B.-S."/>
            <person name="Jung M."/>
            <person name="Ginzburg D."/>
            <person name="Zhao K."/>
            <person name="Won S.Y."/>
            <person name="Oh T.-J."/>
            <person name="Yu Y."/>
            <person name="Kim N.-H."/>
            <person name="Lee O.R."/>
            <person name="Lee T.-H."/>
            <person name="Bashyal P."/>
            <person name="Kim T.-S."/>
            <person name="Lee W.-H."/>
            <person name="Kawkins C."/>
            <person name="Kim C.-K."/>
            <person name="Kim J.S."/>
            <person name="Ahn B.O."/>
            <person name="Rhee S.Y."/>
            <person name="Sohng J.K."/>
        </authorList>
    </citation>
    <scope>NUCLEOTIDE SEQUENCE</scope>
    <source>
        <tissue evidence="1">Leaf</tissue>
    </source>
</reference>
<evidence type="ECO:0000313" key="1">
    <source>
        <dbReference type="EMBL" id="KAF7823404.1"/>
    </source>
</evidence>
<gene>
    <name evidence="1" type="ORF">G2W53_021548</name>
</gene>
<sequence>MATKAARLSPTKESLRFESESIEANVAEAQGKATKY</sequence>
<organism evidence="1 2">
    <name type="scientific">Senna tora</name>
    <dbReference type="NCBI Taxonomy" id="362788"/>
    <lineage>
        <taxon>Eukaryota</taxon>
        <taxon>Viridiplantae</taxon>
        <taxon>Streptophyta</taxon>
        <taxon>Embryophyta</taxon>
        <taxon>Tracheophyta</taxon>
        <taxon>Spermatophyta</taxon>
        <taxon>Magnoliopsida</taxon>
        <taxon>eudicotyledons</taxon>
        <taxon>Gunneridae</taxon>
        <taxon>Pentapetalae</taxon>
        <taxon>rosids</taxon>
        <taxon>fabids</taxon>
        <taxon>Fabales</taxon>
        <taxon>Fabaceae</taxon>
        <taxon>Caesalpinioideae</taxon>
        <taxon>Cassia clade</taxon>
        <taxon>Senna</taxon>
    </lineage>
</organism>
<evidence type="ECO:0000313" key="2">
    <source>
        <dbReference type="Proteomes" id="UP000634136"/>
    </source>
</evidence>
<dbReference type="EMBL" id="JAAIUW010000007">
    <property type="protein sequence ID" value="KAF7823404.1"/>
    <property type="molecule type" value="Genomic_DNA"/>
</dbReference>